<keyword evidence="3" id="KW-1185">Reference proteome</keyword>
<reference evidence="3" key="1">
    <citation type="journal article" date="2019" name="Int. J. Syst. Evol. Microbiol.">
        <title>The Global Catalogue of Microorganisms (GCM) 10K type strain sequencing project: providing services to taxonomists for standard genome sequencing and annotation.</title>
        <authorList>
            <consortium name="The Broad Institute Genomics Platform"/>
            <consortium name="The Broad Institute Genome Sequencing Center for Infectious Disease"/>
            <person name="Wu L."/>
            <person name="Ma J."/>
        </authorList>
    </citation>
    <scope>NUCLEOTIDE SEQUENCE [LARGE SCALE GENOMIC DNA]</scope>
    <source>
        <strain evidence="3">CGMCC 1.16306</strain>
    </source>
</reference>
<dbReference type="EMBL" id="JBHSFW010000001">
    <property type="protein sequence ID" value="MFC4618092.1"/>
    <property type="molecule type" value="Genomic_DNA"/>
</dbReference>
<accession>A0ABV9GJE4</accession>
<proteinExistence type="predicted"/>
<evidence type="ECO:0000313" key="2">
    <source>
        <dbReference type="EMBL" id="MFC4618092.1"/>
    </source>
</evidence>
<dbReference type="Proteomes" id="UP001596022">
    <property type="component" value="Unassembled WGS sequence"/>
</dbReference>
<keyword evidence="1" id="KW-0812">Transmembrane</keyword>
<feature type="transmembrane region" description="Helical" evidence="1">
    <location>
        <begin position="21"/>
        <end position="40"/>
    </location>
</feature>
<evidence type="ECO:0000256" key="1">
    <source>
        <dbReference type="SAM" id="Phobius"/>
    </source>
</evidence>
<dbReference type="InterPro" id="IPR025418">
    <property type="entry name" value="YrhC-like"/>
</dbReference>
<feature type="transmembrane region" description="Helical" evidence="1">
    <location>
        <begin position="46"/>
        <end position="65"/>
    </location>
</feature>
<keyword evidence="1" id="KW-1133">Transmembrane helix</keyword>
<protein>
    <submittedName>
        <fullName evidence="2">YrhC family protein</fullName>
    </submittedName>
</protein>
<sequence length="78" mass="9320">MDEQKRRALYYKIMDYKRFSFIFLCISAFLYLGSTLPFNGKTMMKTEALMLSSFALLAVSMIFYWRMRVAKADYEKDL</sequence>
<name>A0ABV9GJE4_9BACL</name>
<evidence type="ECO:0000313" key="3">
    <source>
        <dbReference type="Proteomes" id="UP001596022"/>
    </source>
</evidence>
<gene>
    <name evidence="2" type="ORF">ACFO4N_05035</name>
</gene>
<organism evidence="2 3">
    <name type="scientific">Camelliibacillus cellulosilyticus</name>
    <dbReference type="NCBI Taxonomy" id="2174486"/>
    <lineage>
        <taxon>Bacteria</taxon>
        <taxon>Bacillati</taxon>
        <taxon>Bacillota</taxon>
        <taxon>Bacilli</taxon>
        <taxon>Bacillales</taxon>
        <taxon>Sporolactobacillaceae</taxon>
        <taxon>Camelliibacillus</taxon>
    </lineage>
</organism>
<dbReference type="Pfam" id="PF14143">
    <property type="entry name" value="YrhC"/>
    <property type="match status" value="1"/>
</dbReference>
<comment type="caution">
    <text evidence="2">The sequence shown here is derived from an EMBL/GenBank/DDBJ whole genome shotgun (WGS) entry which is preliminary data.</text>
</comment>
<dbReference type="RefSeq" id="WP_376845097.1">
    <property type="nucleotide sequence ID" value="NZ_JBHSFW010000001.1"/>
</dbReference>
<keyword evidence="1" id="KW-0472">Membrane</keyword>